<sequence>MLLERYRYMVDTLKVPSEKILILLLNRTQSLEWRTKTFLEGSGAILRTSYFGFIQEEIRTYYPLILKNCNEIGNRDVKPVFLTFEASQFLVSIVLDWRRQKKGAFAGVTSFSDRLAIDMTSNLVKAAISDIPYSEIGDRLYSALEKKEDIKKQVYKEADDIIRDYRKRCMELGIFDFGMAVELYNKCLLTDETYRNQLFQRINHLIVDNIEECVPSEVDFIKFLLPKLKTCLLGYNHEGGYGQAFGSNHEYVKQQLIDKIEIVEMNRSHTCKDFMYEFSDMLFDIIENSTPCKFNMRPEIERVPALELRSDMLERAGDRIIELIEDEGYNPSDIAVISNYADPVTEFVIARTLERHGYEIKNLARMNKIIDNPFSQALITLAQLCHPAYGSVPGRDDIRALIRMVLKIDPVRSSILAGEVLAQRPFAQFPDIEFPGLVERVGYYNIEKYEYIRSWIKEYREREKPLQIHEFFQKVFLEILLSGEVSQKDIIEAKKLIDSAESFVNVVSRFNRNASRDFLDIAKKGIKSAESIFELEEKLNGNFVLMSTPVAYLSSPLKSKVLILLSISSNNWTPRSIKEITNIHVLTKTWNEKDIYTEEMEERNQKHYLAVLIRSLLKRCDEKLITFESMLSANGYENDGILADYFDEILTK</sequence>
<gene>
    <name evidence="1" type="ORF">EFD62_13555</name>
</gene>
<dbReference type="OrthoDB" id="141404at2"/>
<reference evidence="2" key="1">
    <citation type="submission" date="2018-11" db="EMBL/GenBank/DDBJ databases">
        <title>Genome sequencing of a novel mesophilic and cellulolytic organism within the genus Hungateiclostridium.</title>
        <authorList>
            <person name="Rettenmaier R."/>
            <person name="Liebl W."/>
            <person name="Zverlov V."/>
        </authorList>
    </citation>
    <scope>NUCLEOTIDE SEQUENCE [LARGE SCALE GENOMIC DNA]</scope>
    <source>
        <strain evidence="2">N2K1</strain>
    </source>
</reference>
<keyword evidence="2" id="KW-1185">Reference proteome</keyword>
<evidence type="ECO:0000313" key="1">
    <source>
        <dbReference type="EMBL" id="RXE58204.1"/>
    </source>
</evidence>
<organism evidence="1 2">
    <name type="scientific">Acetivibrio mesophilus</name>
    <dbReference type="NCBI Taxonomy" id="2487273"/>
    <lineage>
        <taxon>Bacteria</taxon>
        <taxon>Bacillati</taxon>
        <taxon>Bacillota</taxon>
        <taxon>Clostridia</taxon>
        <taxon>Eubacteriales</taxon>
        <taxon>Oscillospiraceae</taxon>
        <taxon>Acetivibrio</taxon>
    </lineage>
</organism>
<protein>
    <submittedName>
        <fullName evidence="1">Uncharacterized protein</fullName>
    </submittedName>
</protein>
<dbReference type="SUPFAM" id="SSF52540">
    <property type="entry name" value="P-loop containing nucleoside triphosphate hydrolases"/>
    <property type="match status" value="1"/>
</dbReference>
<dbReference type="Proteomes" id="UP000289166">
    <property type="component" value="Unassembled WGS sequence"/>
</dbReference>
<name>A0A4Q0I1U7_9FIRM</name>
<comment type="caution">
    <text evidence="1">The sequence shown here is derived from an EMBL/GenBank/DDBJ whole genome shotgun (WGS) entry which is preliminary data.</text>
</comment>
<proteinExistence type="predicted"/>
<dbReference type="InterPro" id="IPR027417">
    <property type="entry name" value="P-loop_NTPase"/>
</dbReference>
<evidence type="ECO:0000313" key="2">
    <source>
        <dbReference type="Proteomes" id="UP000289166"/>
    </source>
</evidence>
<dbReference type="AlphaFoldDB" id="A0A4Q0I1U7"/>
<accession>A0A4Q0I1U7</accession>
<dbReference type="EMBL" id="RLII01000022">
    <property type="protein sequence ID" value="RXE58204.1"/>
    <property type="molecule type" value="Genomic_DNA"/>
</dbReference>